<keyword evidence="7 9" id="KW-0786">Thiamine pyrophosphate</keyword>
<evidence type="ECO:0000256" key="8">
    <source>
        <dbReference type="ARBA" id="ARBA00023239"/>
    </source>
</evidence>
<name>A0ABX2NL62_9BURK</name>
<comment type="cofactor">
    <cofactor evidence="1">
        <name>a metal cation</name>
        <dbReference type="ChEBI" id="CHEBI:25213"/>
    </cofactor>
</comment>
<evidence type="ECO:0000259" key="10">
    <source>
        <dbReference type="Pfam" id="PF00205"/>
    </source>
</evidence>
<evidence type="ECO:0000259" key="12">
    <source>
        <dbReference type="Pfam" id="PF02776"/>
    </source>
</evidence>
<dbReference type="InterPro" id="IPR011766">
    <property type="entry name" value="TPP_enzyme_TPP-bd"/>
</dbReference>
<dbReference type="Pfam" id="PF02775">
    <property type="entry name" value="TPP_enzyme_C"/>
    <property type="match status" value="1"/>
</dbReference>
<evidence type="ECO:0000256" key="3">
    <source>
        <dbReference type="ARBA" id="ARBA00007812"/>
    </source>
</evidence>
<evidence type="ECO:0000256" key="1">
    <source>
        <dbReference type="ARBA" id="ARBA00001920"/>
    </source>
</evidence>
<keyword evidence="8" id="KW-0456">Lyase</keyword>
<dbReference type="SUPFAM" id="SSF52518">
    <property type="entry name" value="Thiamin diphosphate-binding fold (THDP-binding)"/>
    <property type="match status" value="2"/>
</dbReference>
<gene>
    <name evidence="13" type="ORF">FSB64_15505</name>
</gene>
<dbReference type="InterPro" id="IPR012000">
    <property type="entry name" value="Thiamin_PyroP_enz_cen_dom"/>
</dbReference>
<feature type="domain" description="Thiamine pyrophosphate enzyme TPP-binding" evidence="11">
    <location>
        <begin position="395"/>
        <end position="529"/>
    </location>
</feature>
<evidence type="ECO:0000256" key="2">
    <source>
        <dbReference type="ARBA" id="ARBA00001964"/>
    </source>
</evidence>
<dbReference type="PANTHER" id="PTHR43452:SF30">
    <property type="entry name" value="PYRUVATE DECARBOXYLASE ISOZYME 1-RELATED"/>
    <property type="match status" value="1"/>
</dbReference>
<dbReference type="InterPro" id="IPR012001">
    <property type="entry name" value="Thiamin_PyroP_enz_TPP-bd_dom"/>
</dbReference>
<dbReference type="InterPro" id="IPR029061">
    <property type="entry name" value="THDP-binding"/>
</dbReference>
<evidence type="ECO:0000256" key="7">
    <source>
        <dbReference type="ARBA" id="ARBA00023052"/>
    </source>
</evidence>
<dbReference type="EMBL" id="VOMC01000015">
    <property type="protein sequence ID" value="NVI05156.1"/>
    <property type="molecule type" value="Genomic_DNA"/>
</dbReference>
<dbReference type="RefSeq" id="WP_176367150.1">
    <property type="nucleotide sequence ID" value="NZ_JBNDJB010000001.1"/>
</dbReference>
<dbReference type="CDD" id="cd02005">
    <property type="entry name" value="TPP_PDC_IPDC"/>
    <property type="match status" value="1"/>
</dbReference>
<evidence type="ECO:0000256" key="9">
    <source>
        <dbReference type="RuleBase" id="RU362132"/>
    </source>
</evidence>
<comment type="cofactor">
    <cofactor evidence="2">
        <name>thiamine diphosphate</name>
        <dbReference type="ChEBI" id="CHEBI:58937"/>
    </cofactor>
</comment>
<feature type="domain" description="Thiamine pyrophosphate enzyme N-terminal TPP-binding" evidence="12">
    <location>
        <begin position="3"/>
        <end position="110"/>
    </location>
</feature>
<dbReference type="InterPro" id="IPR000399">
    <property type="entry name" value="TPP-bd_CS"/>
</dbReference>
<dbReference type="Gene3D" id="3.40.50.970">
    <property type="match status" value="2"/>
</dbReference>
<evidence type="ECO:0000256" key="5">
    <source>
        <dbReference type="ARBA" id="ARBA00022793"/>
    </source>
</evidence>
<comment type="similarity">
    <text evidence="3 9">Belongs to the TPP enzyme family.</text>
</comment>
<feature type="domain" description="Thiamine pyrophosphate enzyme central" evidence="10">
    <location>
        <begin position="198"/>
        <end position="315"/>
    </location>
</feature>
<dbReference type="Pfam" id="PF00205">
    <property type="entry name" value="TPP_enzyme_M"/>
    <property type="match status" value="1"/>
</dbReference>
<accession>A0ABX2NL62</accession>
<evidence type="ECO:0000256" key="6">
    <source>
        <dbReference type="ARBA" id="ARBA00022842"/>
    </source>
</evidence>
<dbReference type="Proteomes" id="UP000821598">
    <property type="component" value="Unassembled WGS sequence"/>
</dbReference>
<dbReference type="CDD" id="cd07038">
    <property type="entry name" value="TPP_PYR_PDC_IPDC_like"/>
    <property type="match status" value="1"/>
</dbReference>
<reference evidence="13 14" key="1">
    <citation type="submission" date="2019-08" db="EMBL/GenBank/DDBJ databases">
        <title>Paraburkholderia simonii sp. nov. and P. youngii sp. nov. Brazilian and Mexican Mimosa-associated rhizobia.</title>
        <authorList>
            <person name="Mavima L."/>
            <person name="Beukes C.W."/>
            <person name="Palmer M."/>
            <person name="De Meyer S.E."/>
            <person name="James E.K."/>
            <person name="Maluk M."/>
            <person name="Avontuur J.R."/>
            <person name="Chan W.Y."/>
            <person name="Venter S.N."/>
            <person name="Steenkamp E.T."/>
        </authorList>
    </citation>
    <scope>NUCLEOTIDE SEQUENCE [LARGE SCALE GENOMIC DNA]</scope>
    <source>
        <strain evidence="13 14">JPY454</strain>
    </source>
</reference>
<evidence type="ECO:0000256" key="4">
    <source>
        <dbReference type="ARBA" id="ARBA00022723"/>
    </source>
</evidence>
<keyword evidence="6" id="KW-0460">Magnesium</keyword>
<dbReference type="Pfam" id="PF02776">
    <property type="entry name" value="TPP_enzyme_N"/>
    <property type="match status" value="1"/>
</dbReference>
<organism evidence="13 14">
    <name type="scientific">Paraburkholderia youngii</name>
    <dbReference type="NCBI Taxonomy" id="2782701"/>
    <lineage>
        <taxon>Bacteria</taxon>
        <taxon>Pseudomonadati</taxon>
        <taxon>Pseudomonadota</taxon>
        <taxon>Betaproteobacteria</taxon>
        <taxon>Burkholderiales</taxon>
        <taxon>Burkholderiaceae</taxon>
        <taxon>Paraburkholderia</taxon>
    </lineage>
</organism>
<dbReference type="PANTHER" id="PTHR43452">
    <property type="entry name" value="PYRUVATE DECARBOXYLASE"/>
    <property type="match status" value="1"/>
</dbReference>
<dbReference type="SUPFAM" id="SSF52467">
    <property type="entry name" value="DHS-like NAD/FAD-binding domain"/>
    <property type="match status" value="1"/>
</dbReference>
<sequence length="586" mass="63042">MRMQIGAFLARRLSEAGVRHLFGVPGDFNLSFLEQIQDADGIEFVGNCNELNAAYAADGYARILGLAAFITTFGVGDLAAIGGIAGAYAENVPVVHITGAPPLHAMHSGALVHHTLADGDYDNIGRCMAEFTIAQARITPANAAFEIDRVLRMCWLERRPVHLQLPSDVTHILVEVPDTPLALTAPSSDSEQLCVAAQRVVDALNTAHAPVLVVDADADRFDVTELVQKLSEKCDIPCASLMPAKGALDETSPRYLGIYAGAASAGRVRDAVENADCVIGVGLRFTDSSTGLFSQRINPNTFIDLRRHDLSIGAAQMPGVMMRDLLARIVEDAKPAVRPAVIDSPVLANATEPGPSQTDEALTHTTLWPRVRGFLRPGDVIIGEAGTAHAALVSMSLPAAASYIAAPTWGAVGYALPALFGSLTGAPSRRHLLFIGDGSFQFTVQELSSILRRDQKPVIFLLNNGGYTIERLILGARSAYNDVDDWRYSELPRVFNRRENTLSFVVKTLGELEAALTQAEVADRLIFIELMLPKMDAPALLKQFAGRLAEFDYGERGPRNPSPAVTQVGRSVGSAYERNHVVDESA</sequence>
<dbReference type="InterPro" id="IPR012110">
    <property type="entry name" value="PDC/IPDC-like"/>
</dbReference>
<proteinExistence type="inferred from homology"/>
<comment type="caution">
    <text evidence="13">The sequence shown here is derived from an EMBL/GenBank/DDBJ whole genome shotgun (WGS) entry which is preliminary data.</text>
</comment>
<evidence type="ECO:0000313" key="14">
    <source>
        <dbReference type="Proteomes" id="UP000821598"/>
    </source>
</evidence>
<keyword evidence="14" id="KW-1185">Reference proteome</keyword>
<evidence type="ECO:0000313" key="13">
    <source>
        <dbReference type="EMBL" id="NVI05156.1"/>
    </source>
</evidence>
<protein>
    <submittedName>
        <fullName evidence="13">Alpha-keto acid decarboxylase family protein</fullName>
    </submittedName>
</protein>
<evidence type="ECO:0000259" key="11">
    <source>
        <dbReference type="Pfam" id="PF02775"/>
    </source>
</evidence>
<dbReference type="InterPro" id="IPR047214">
    <property type="entry name" value="TPP_PDC_IPDC"/>
</dbReference>
<keyword evidence="4" id="KW-0479">Metal-binding</keyword>
<keyword evidence="5" id="KW-0210">Decarboxylase</keyword>
<dbReference type="PROSITE" id="PS00187">
    <property type="entry name" value="TPP_ENZYMES"/>
    <property type="match status" value="1"/>
</dbReference>
<dbReference type="InterPro" id="IPR047213">
    <property type="entry name" value="TPP_PYR_PDC_IPDC-like"/>
</dbReference>
<dbReference type="PIRSF" id="PIRSF036565">
    <property type="entry name" value="Pyruvt_ip_decrb"/>
    <property type="match status" value="1"/>
</dbReference>
<dbReference type="InterPro" id="IPR029035">
    <property type="entry name" value="DHS-like_NAD/FAD-binding_dom"/>
</dbReference>
<dbReference type="Gene3D" id="3.40.50.1220">
    <property type="entry name" value="TPP-binding domain"/>
    <property type="match status" value="1"/>
</dbReference>